<comment type="similarity">
    <text evidence="2 6">Belongs to the GINS3/PSF3 family.</text>
</comment>
<comment type="caution">
    <text evidence="10">The sequence shown here is derived from an EMBL/GenBank/DDBJ whole genome shotgun (WGS) entry which is preliminary data.</text>
</comment>
<dbReference type="GO" id="GO:1902975">
    <property type="term" value="P:mitotic DNA replication initiation"/>
    <property type="evidence" value="ECO:0007669"/>
    <property type="project" value="TreeGrafter"/>
</dbReference>
<evidence type="ECO:0000256" key="1">
    <source>
        <dbReference type="ARBA" id="ARBA00004123"/>
    </source>
</evidence>
<accession>A0A4V3HU00</accession>
<dbReference type="Pfam" id="PF05916">
    <property type="entry name" value="Sld5"/>
    <property type="match status" value="1"/>
</dbReference>
<dbReference type="InterPro" id="IPR021151">
    <property type="entry name" value="GINS_A"/>
</dbReference>
<dbReference type="SUPFAM" id="SSF158573">
    <property type="entry name" value="GINS helical bundle-like"/>
    <property type="match status" value="1"/>
</dbReference>
<keyword evidence="11" id="KW-1185">Reference proteome</keyword>
<evidence type="ECO:0000259" key="8">
    <source>
        <dbReference type="Pfam" id="PF05916"/>
    </source>
</evidence>
<evidence type="ECO:0000256" key="5">
    <source>
        <dbReference type="ARBA" id="ARBA00023242"/>
    </source>
</evidence>
<protein>
    <recommendedName>
        <fullName evidence="3 6">DNA replication complex GINS protein PSF3</fullName>
    </recommendedName>
</protein>
<evidence type="ECO:0000313" key="10">
    <source>
        <dbReference type="EMBL" id="TDZ40449.1"/>
    </source>
</evidence>
<evidence type="ECO:0000259" key="9">
    <source>
        <dbReference type="Pfam" id="PF22466"/>
    </source>
</evidence>
<dbReference type="Pfam" id="PF22466">
    <property type="entry name" value="PSF3_N"/>
    <property type="match status" value="1"/>
</dbReference>
<dbReference type="EMBL" id="QAPG01000005">
    <property type="protein sequence ID" value="TDZ40449.1"/>
    <property type="molecule type" value="Genomic_DNA"/>
</dbReference>
<feature type="domain" description="GINS subunit" evidence="8">
    <location>
        <begin position="104"/>
        <end position="204"/>
    </location>
</feature>
<gene>
    <name evidence="10" type="primary">PSF3</name>
    <name evidence="10" type="ORF">C8035_v004129</name>
</gene>
<proteinExistence type="inferred from homology"/>
<keyword evidence="4 6" id="KW-0235">DNA replication</keyword>
<dbReference type="CDD" id="cd21693">
    <property type="entry name" value="GINS_B_Psf3"/>
    <property type="match status" value="1"/>
</dbReference>
<evidence type="ECO:0000256" key="7">
    <source>
        <dbReference type="SAM" id="Phobius"/>
    </source>
</evidence>
<feature type="domain" description="DNA replication complex GINS protein PSF3 N-terminal" evidence="9">
    <location>
        <begin position="42"/>
        <end position="84"/>
    </location>
</feature>
<keyword evidence="5 6" id="KW-0539">Nucleus</keyword>
<dbReference type="Proteomes" id="UP000295083">
    <property type="component" value="Unassembled WGS sequence"/>
</dbReference>
<dbReference type="SUPFAM" id="SSF160059">
    <property type="entry name" value="PriA/YqbF domain"/>
    <property type="match status" value="1"/>
</dbReference>
<evidence type="ECO:0000256" key="6">
    <source>
        <dbReference type="RuleBase" id="RU367161"/>
    </source>
</evidence>
<name>A0A4V3HU00_9PEZI</name>
<evidence type="ECO:0000256" key="2">
    <source>
        <dbReference type="ARBA" id="ARBA00006343"/>
    </source>
</evidence>
<evidence type="ECO:0000313" key="11">
    <source>
        <dbReference type="Proteomes" id="UP000295083"/>
    </source>
</evidence>
<dbReference type="Gene3D" id="1.20.58.2050">
    <property type="match status" value="1"/>
</dbReference>
<reference evidence="10 11" key="1">
    <citation type="submission" date="2018-11" db="EMBL/GenBank/DDBJ databases">
        <title>Genome sequence and assembly of Colletotrichum spinosum.</title>
        <authorList>
            <person name="Gan P."/>
            <person name="Shirasu K."/>
        </authorList>
    </citation>
    <scope>NUCLEOTIDE SEQUENCE [LARGE SCALE GENOMIC DNA]</scope>
    <source>
        <strain evidence="10 11">CBS 515.97</strain>
    </source>
</reference>
<keyword evidence="7" id="KW-0472">Membrane</keyword>
<dbReference type="InterPro" id="IPR038437">
    <property type="entry name" value="GINS_Psf3_sf"/>
</dbReference>
<dbReference type="GO" id="GO:0000811">
    <property type="term" value="C:GINS complex"/>
    <property type="evidence" value="ECO:0007669"/>
    <property type="project" value="UniProtKB-UniRule"/>
</dbReference>
<evidence type="ECO:0000256" key="3">
    <source>
        <dbReference type="ARBA" id="ARBA00015140"/>
    </source>
</evidence>
<comment type="subunit">
    <text evidence="6">Component of the GINS complex.</text>
</comment>
<sequence length="210" mass="23291">MSYYDIDSILTDAEVCPSPISLLVMTLLLSLILYAYLSTDGDQKVPCKFELDLADLGYLDNNPNEPLKAGTQMSLPLWLAEMLALAGTGEESKAPVTLNLPDALSNRVMQALKADPRAVTVRDQSAHFYGLGTRILDLFDDRELSEAMRKTFVTRAAEIALHARKGGDDAVGGSSEEFLRGLDEWERVLFRKAHDGTKASKEWMDKVKKH</sequence>
<dbReference type="InterPro" id="IPR055221">
    <property type="entry name" value="PSF3_N"/>
</dbReference>
<dbReference type="PANTHER" id="PTHR22768:SF0">
    <property type="entry name" value="DNA REPLICATION COMPLEX GINS PROTEIN PSF3"/>
    <property type="match status" value="1"/>
</dbReference>
<dbReference type="InterPro" id="IPR010492">
    <property type="entry name" value="GINS_Psf3"/>
</dbReference>
<comment type="function">
    <text evidence="6">The GINS complex plays an essential role in the initiation of DNA replication.</text>
</comment>
<dbReference type="InterPro" id="IPR036224">
    <property type="entry name" value="GINS_bundle-like_dom_sf"/>
</dbReference>
<dbReference type="CDD" id="cd11713">
    <property type="entry name" value="GINS_A_psf3"/>
    <property type="match status" value="1"/>
</dbReference>
<dbReference type="PANTHER" id="PTHR22768">
    <property type="entry name" value="DNA REPLICATION COMPLEX GINS PROTEIN PSF3"/>
    <property type="match status" value="1"/>
</dbReference>
<dbReference type="AlphaFoldDB" id="A0A4V3HU00"/>
<comment type="subcellular location">
    <subcellularLocation>
        <location evidence="1 6">Nucleus</location>
    </subcellularLocation>
</comment>
<organism evidence="10 11">
    <name type="scientific">Colletotrichum spinosum</name>
    <dbReference type="NCBI Taxonomy" id="1347390"/>
    <lineage>
        <taxon>Eukaryota</taxon>
        <taxon>Fungi</taxon>
        <taxon>Dikarya</taxon>
        <taxon>Ascomycota</taxon>
        <taxon>Pezizomycotina</taxon>
        <taxon>Sordariomycetes</taxon>
        <taxon>Hypocreomycetidae</taxon>
        <taxon>Glomerellales</taxon>
        <taxon>Glomerellaceae</taxon>
        <taxon>Colletotrichum</taxon>
        <taxon>Colletotrichum orbiculare species complex</taxon>
    </lineage>
</organism>
<feature type="transmembrane region" description="Helical" evidence="7">
    <location>
        <begin position="20"/>
        <end position="37"/>
    </location>
</feature>
<keyword evidence="7" id="KW-1133">Transmembrane helix</keyword>
<keyword evidence="7" id="KW-0812">Transmembrane</keyword>
<evidence type="ECO:0000256" key="4">
    <source>
        <dbReference type="ARBA" id="ARBA00022705"/>
    </source>
</evidence>